<keyword evidence="1" id="KW-0812">Transmembrane</keyword>
<evidence type="ECO:0000313" key="2">
    <source>
        <dbReference type="EMBL" id="HHI88824.1"/>
    </source>
</evidence>
<accession>A0A7V5NX06</accession>
<feature type="transmembrane region" description="Helical" evidence="1">
    <location>
        <begin position="67"/>
        <end position="87"/>
    </location>
</feature>
<protein>
    <submittedName>
        <fullName evidence="2">DUF2975 domain-containing protein</fullName>
    </submittedName>
</protein>
<reference evidence="2" key="1">
    <citation type="journal article" date="2020" name="mSystems">
        <title>Genome- and Community-Level Interaction Insights into Carbon Utilization and Element Cycling Functions of Hydrothermarchaeota in Hydrothermal Sediment.</title>
        <authorList>
            <person name="Zhou Z."/>
            <person name="Liu Y."/>
            <person name="Xu W."/>
            <person name="Pan J."/>
            <person name="Luo Z.H."/>
            <person name="Li M."/>
        </authorList>
    </citation>
    <scope>NUCLEOTIDE SEQUENCE [LARGE SCALE GENOMIC DNA]</scope>
    <source>
        <strain evidence="2">HyVt-538</strain>
    </source>
</reference>
<dbReference type="Proteomes" id="UP000885806">
    <property type="component" value="Unassembled WGS sequence"/>
</dbReference>
<feature type="transmembrane region" description="Helical" evidence="1">
    <location>
        <begin position="113"/>
        <end position="135"/>
    </location>
</feature>
<dbReference type="Pfam" id="PF11188">
    <property type="entry name" value="DUF2975"/>
    <property type="match status" value="1"/>
</dbReference>
<sequence>MMPEPINIEAPEAPLARPASLFLKRLLQVLWGVGWLGLALFAGLFVLAGLAMAGVGTLEKLFEFTPLMTLVSASIMMVSASVFLVIIKQLRLICQTLLDGDPFVPKNADRLRIIWIAVACGEIWRLVASFILSWLSKADGAQATQTLERTTDIRLYVWFMVLALIILSEVFREGARLRQEQKLTV</sequence>
<organism evidence="2">
    <name type="scientific">Hellea balneolensis</name>
    <dbReference type="NCBI Taxonomy" id="287478"/>
    <lineage>
        <taxon>Bacteria</taxon>
        <taxon>Pseudomonadati</taxon>
        <taxon>Pseudomonadota</taxon>
        <taxon>Alphaproteobacteria</taxon>
        <taxon>Maricaulales</taxon>
        <taxon>Robiginitomaculaceae</taxon>
        <taxon>Hellea</taxon>
    </lineage>
</organism>
<proteinExistence type="predicted"/>
<evidence type="ECO:0000256" key="1">
    <source>
        <dbReference type="SAM" id="Phobius"/>
    </source>
</evidence>
<name>A0A7V5NX06_9PROT</name>
<keyword evidence="1" id="KW-1133">Transmembrane helix</keyword>
<gene>
    <name evidence="2" type="ORF">ENK01_02625</name>
</gene>
<feature type="transmembrane region" description="Helical" evidence="1">
    <location>
        <begin position="29"/>
        <end position="55"/>
    </location>
</feature>
<dbReference type="EMBL" id="DROP01000176">
    <property type="protein sequence ID" value="HHI88824.1"/>
    <property type="molecule type" value="Genomic_DNA"/>
</dbReference>
<feature type="transmembrane region" description="Helical" evidence="1">
    <location>
        <begin position="155"/>
        <end position="172"/>
    </location>
</feature>
<comment type="caution">
    <text evidence="2">The sequence shown here is derived from an EMBL/GenBank/DDBJ whole genome shotgun (WGS) entry which is preliminary data.</text>
</comment>
<keyword evidence="1" id="KW-0472">Membrane</keyword>
<dbReference type="InterPro" id="IPR021354">
    <property type="entry name" value="DUF2975"/>
</dbReference>
<dbReference type="AlphaFoldDB" id="A0A7V5NX06"/>